<dbReference type="RefSeq" id="WP_138225915.1">
    <property type="nucleotide sequence ID" value="NZ_CP040396.1"/>
</dbReference>
<keyword evidence="5" id="KW-0560">Oxidoreductase</keyword>
<dbReference type="SUPFAM" id="SSF51905">
    <property type="entry name" value="FAD/NAD(P)-binding domain"/>
    <property type="match status" value="2"/>
</dbReference>
<dbReference type="PANTHER" id="PTHR42913:SF9">
    <property type="entry name" value="SLR1591 PROTEIN"/>
    <property type="match status" value="1"/>
</dbReference>
<accession>A0A4P8XN37</accession>
<evidence type="ECO:0000313" key="7">
    <source>
        <dbReference type="EMBL" id="QCT02971.1"/>
    </source>
</evidence>
<comment type="similarity">
    <text evidence="2">Belongs to the NADH dehydrogenase family.</text>
</comment>
<evidence type="ECO:0000313" key="8">
    <source>
        <dbReference type="Proteomes" id="UP000300879"/>
    </source>
</evidence>
<name>A0A4P8XN37_9BACL</name>
<sequence length="374" mass="41258">MVPMIAAGDQRRLILAGGGHAHLHVLKELSRQPIPHVEVVLISPSPFQYYSGLISGYIEGTNILDEIRVDLRRLAETAGVRLVQDRVISVDAKSRVIHLASQESLSYDALSFDIGSQSAGTDTSGVLSYGLPVKPLEPFMKWAVQEHGDEAAVVVGGGAAGLELSLALQARNRTKGGSVSLISAGSLLGMKTGSRMHRRLTQIVAKQNVRLYENDAALKVDQGIVTLTSGRKVPFQHLIWAAGPKAPDVFMSSGLQVRDGGYLLVTPKLQSVDYPEIFAAGDCAALDGHRPLPKAGVYAVREAPYLWSNLRAFFSGTELQAYSPQRDYLSLMSTGNRKAILLYKKVLLYGRWCWKLKRWIDERFVRQYQRLYKR</sequence>
<keyword evidence="3" id="KW-0285">Flavoprotein</keyword>
<evidence type="ECO:0000256" key="1">
    <source>
        <dbReference type="ARBA" id="ARBA00001974"/>
    </source>
</evidence>
<comment type="cofactor">
    <cofactor evidence="1">
        <name>FAD</name>
        <dbReference type="ChEBI" id="CHEBI:57692"/>
    </cofactor>
</comment>
<dbReference type="GO" id="GO:0003955">
    <property type="term" value="F:NAD(P)H dehydrogenase (quinone) activity"/>
    <property type="evidence" value="ECO:0007669"/>
    <property type="project" value="TreeGrafter"/>
</dbReference>
<dbReference type="GO" id="GO:0019646">
    <property type="term" value="P:aerobic electron transport chain"/>
    <property type="evidence" value="ECO:0007669"/>
    <property type="project" value="TreeGrafter"/>
</dbReference>
<dbReference type="AlphaFoldDB" id="A0A4P8XN37"/>
<protein>
    <submittedName>
        <fullName evidence="7">Pyridine nucleotide-disulfide oxidoreductase</fullName>
    </submittedName>
</protein>
<dbReference type="InterPro" id="IPR017584">
    <property type="entry name" value="Pyridine_nucleo_diS_OxRdtase_N"/>
</dbReference>
<evidence type="ECO:0000256" key="5">
    <source>
        <dbReference type="ARBA" id="ARBA00023002"/>
    </source>
</evidence>
<evidence type="ECO:0000256" key="2">
    <source>
        <dbReference type="ARBA" id="ARBA00005272"/>
    </source>
</evidence>
<dbReference type="EMBL" id="CP040396">
    <property type="protein sequence ID" value="QCT02971.1"/>
    <property type="molecule type" value="Genomic_DNA"/>
</dbReference>
<dbReference type="NCBIfam" id="TIGR03169">
    <property type="entry name" value="Nterm_to_SelD"/>
    <property type="match status" value="1"/>
</dbReference>
<feature type="domain" description="FAD/NAD(P)-binding" evidence="6">
    <location>
        <begin position="14"/>
        <end position="302"/>
    </location>
</feature>
<dbReference type="KEGG" id="palo:E6C60_2258"/>
<evidence type="ECO:0000259" key="6">
    <source>
        <dbReference type="Pfam" id="PF07992"/>
    </source>
</evidence>
<dbReference type="InterPro" id="IPR051169">
    <property type="entry name" value="NADH-Q_oxidoreductase"/>
</dbReference>
<dbReference type="InterPro" id="IPR023753">
    <property type="entry name" value="FAD/NAD-binding_dom"/>
</dbReference>
<keyword evidence="8" id="KW-1185">Reference proteome</keyword>
<proteinExistence type="inferred from homology"/>
<gene>
    <name evidence="7" type="ORF">E6C60_2258</name>
</gene>
<keyword evidence="4" id="KW-0274">FAD</keyword>
<organism evidence="7 8">
    <name type="scientific">Paenibacillus algicola</name>
    <dbReference type="NCBI Taxonomy" id="2565926"/>
    <lineage>
        <taxon>Bacteria</taxon>
        <taxon>Bacillati</taxon>
        <taxon>Bacillota</taxon>
        <taxon>Bacilli</taxon>
        <taxon>Bacillales</taxon>
        <taxon>Paenibacillaceae</taxon>
        <taxon>Paenibacillus</taxon>
    </lineage>
</organism>
<dbReference type="PANTHER" id="PTHR42913">
    <property type="entry name" value="APOPTOSIS-INDUCING FACTOR 1"/>
    <property type="match status" value="1"/>
</dbReference>
<dbReference type="OrthoDB" id="9792592at2"/>
<evidence type="ECO:0000256" key="4">
    <source>
        <dbReference type="ARBA" id="ARBA00022827"/>
    </source>
</evidence>
<dbReference type="InterPro" id="IPR036188">
    <property type="entry name" value="FAD/NAD-bd_sf"/>
</dbReference>
<dbReference type="Gene3D" id="3.50.50.100">
    <property type="match status" value="1"/>
</dbReference>
<dbReference type="Pfam" id="PF07992">
    <property type="entry name" value="Pyr_redox_2"/>
    <property type="match status" value="1"/>
</dbReference>
<dbReference type="Proteomes" id="UP000300879">
    <property type="component" value="Chromosome"/>
</dbReference>
<reference evidence="7 8" key="1">
    <citation type="submission" date="2019-05" db="EMBL/GenBank/DDBJ databases">
        <authorList>
            <person name="Chen C."/>
        </authorList>
    </citation>
    <scope>NUCLEOTIDE SEQUENCE [LARGE SCALE GENOMIC DNA]</scope>
    <source>
        <strain evidence="7 8">HB172198</strain>
    </source>
</reference>
<evidence type="ECO:0000256" key="3">
    <source>
        <dbReference type="ARBA" id="ARBA00022630"/>
    </source>
</evidence>
<dbReference type="PRINTS" id="PR00368">
    <property type="entry name" value="FADPNR"/>
</dbReference>